<dbReference type="GO" id="GO:0016747">
    <property type="term" value="F:acyltransferase activity, transferring groups other than amino-acyl groups"/>
    <property type="evidence" value="ECO:0007669"/>
    <property type="project" value="InterPro"/>
</dbReference>
<evidence type="ECO:0000256" key="1">
    <source>
        <dbReference type="ARBA" id="ARBA00022679"/>
    </source>
</evidence>
<evidence type="ECO:0000259" key="3">
    <source>
        <dbReference type="PROSITE" id="PS50987"/>
    </source>
</evidence>
<dbReference type="PANTHER" id="PTHR43072:SF23">
    <property type="entry name" value="UPF0039 PROTEIN C11D3.02C"/>
    <property type="match status" value="1"/>
</dbReference>
<dbReference type="InterPro" id="IPR036388">
    <property type="entry name" value="WH-like_DNA-bd_sf"/>
</dbReference>
<dbReference type="EMBL" id="SMKV01000010">
    <property type="protein sequence ID" value="TDC93479.1"/>
    <property type="molecule type" value="Genomic_DNA"/>
</dbReference>
<dbReference type="InterPro" id="IPR016181">
    <property type="entry name" value="Acyl_CoA_acyltransferase"/>
</dbReference>
<evidence type="ECO:0000313" key="6">
    <source>
        <dbReference type="Proteomes" id="UP000294744"/>
    </source>
</evidence>
<dbReference type="Proteomes" id="UP000294744">
    <property type="component" value="Unassembled WGS sequence"/>
</dbReference>
<comment type="caution">
    <text evidence="5">The sequence shown here is derived from an EMBL/GenBank/DDBJ whole genome shotgun (WGS) entry which is preliminary data.</text>
</comment>
<dbReference type="InterPro" id="IPR001845">
    <property type="entry name" value="HTH_ArsR_DNA-bd_dom"/>
</dbReference>
<accession>A0A4R4V2L1</accession>
<proteinExistence type="predicted"/>
<dbReference type="SUPFAM" id="SSF46785">
    <property type="entry name" value="Winged helix' DNA-binding domain"/>
    <property type="match status" value="1"/>
</dbReference>
<name>A0A4R4V2L1_9PSEU</name>
<dbReference type="PROSITE" id="PS50987">
    <property type="entry name" value="HTH_ARSR_2"/>
    <property type="match status" value="1"/>
</dbReference>
<evidence type="ECO:0000256" key="2">
    <source>
        <dbReference type="ARBA" id="ARBA00023315"/>
    </source>
</evidence>
<dbReference type="InterPro" id="IPR000182">
    <property type="entry name" value="GNAT_dom"/>
</dbReference>
<dbReference type="Gene3D" id="1.10.10.10">
    <property type="entry name" value="Winged helix-like DNA-binding domain superfamily/Winged helix DNA-binding domain"/>
    <property type="match status" value="1"/>
</dbReference>
<dbReference type="Gene3D" id="3.40.630.30">
    <property type="match status" value="1"/>
</dbReference>
<reference evidence="5 6" key="1">
    <citation type="submission" date="2019-03" db="EMBL/GenBank/DDBJ databases">
        <title>Draft genome sequences of novel Actinobacteria.</title>
        <authorList>
            <person name="Sahin N."/>
            <person name="Ay H."/>
            <person name="Saygin H."/>
        </authorList>
    </citation>
    <scope>NUCLEOTIDE SEQUENCE [LARGE SCALE GENOMIC DNA]</scope>
    <source>
        <strain evidence="5 6">16K404</strain>
    </source>
</reference>
<dbReference type="InterPro" id="IPR011991">
    <property type="entry name" value="ArsR-like_HTH"/>
</dbReference>
<dbReference type="SUPFAM" id="SSF55729">
    <property type="entry name" value="Acyl-CoA N-acyltransferases (Nat)"/>
    <property type="match status" value="1"/>
</dbReference>
<keyword evidence="1" id="KW-0808">Transferase</keyword>
<evidence type="ECO:0000259" key="4">
    <source>
        <dbReference type="PROSITE" id="PS51186"/>
    </source>
</evidence>
<keyword evidence="2" id="KW-0012">Acyltransferase</keyword>
<sequence length="279" mass="30195">MTTTAPETGLLPAEDAATYAEWFACLAEPTRVRLLHAVAAAGTISVGTLTEQLGISQSTCSHHVRKLADVGFVLLTKKRTTTFVSVNTACCTGLPHAADAVMGVVARPCCPDDLPEDVTVRQLEPGDWTDVRRIYAEGIATGHATFETDVPPRKSLEAKWLPDHRWVAEVDGQVAGWAAATPVSTRDCYSGVAETSVYVSEDFRGRGVGKSLLHKLVTAADAGGLWTLQTSTFPENRASIALHCSAGFRTVGVRERIAHHHGVWRDTVFLERRRSCDDD</sequence>
<dbReference type="PRINTS" id="PR00778">
    <property type="entry name" value="HTHARSR"/>
</dbReference>
<dbReference type="AlphaFoldDB" id="A0A4R4V2L1"/>
<dbReference type="SMART" id="SM00418">
    <property type="entry name" value="HTH_ARSR"/>
    <property type="match status" value="1"/>
</dbReference>
<dbReference type="OrthoDB" id="9805171at2"/>
<gene>
    <name evidence="5" type="ORF">E1161_10740</name>
</gene>
<dbReference type="CDD" id="cd00090">
    <property type="entry name" value="HTH_ARSR"/>
    <property type="match status" value="1"/>
</dbReference>
<dbReference type="NCBIfam" id="NF033788">
    <property type="entry name" value="HTH_metalloreg"/>
    <property type="match status" value="1"/>
</dbReference>
<dbReference type="InterPro" id="IPR036390">
    <property type="entry name" value="WH_DNA-bd_sf"/>
</dbReference>
<keyword evidence="6" id="KW-1185">Reference proteome</keyword>
<dbReference type="RefSeq" id="WP_132622184.1">
    <property type="nucleotide sequence ID" value="NZ_SMKV01000010.1"/>
</dbReference>
<dbReference type="PROSITE" id="PS51186">
    <property type="entry name" value="GNAT"/>
    <property type="match status" value="1"/>
</dbReference>
<evidence type="ECO:0000313" key="5">
    <source>
        <dbReference type="EMBL" id="TDC93479.1"/>
    </source>
</evidence>
<dbReference type="Pfam" id="PF12840">
    <property type="entry name" value="HTH_20"/>
    <property type="match status" value="1"/>
</dbReference>
<dbReference type="Pfam" id="PF00583">
    <property type="entry name" value="Acetyltransf_1"/>
    <property type="match status" value="1"/>
</dbReference>
<dbReference type="CDD" id="cd04301">
    <property type="entry name" value="NAT_SF"/>
    <property type="match status" value="1"/>
</dbReference>
<feature type="domain" description="N-acetyltransferase" evidence="4">
    <location>
        <begin position="118"/>
        <end position="271"/>
    </location>
</feature>
<feature type="domain" description="HTH arsR-type" evidence="3">
    <location>
        <begin position="11"/>
        <end position="112"/>
    </location>
</feature>
<dbReference type="GO" id="GO:0003700">
    <property type="term" value="F:DNA-binding transcription factor activity"/>
    <property type="evidence" value="ECO:0007669"/>
    <property type="project" value="InterPro"/>
</dbReference>
<protein>
    <submittedName>
        <fullName evidence="5">Metalloregulator ArsR/SmtB family transcription factor</fullName>
    </submittedName>
</protein>
<dbReference type="PANTHER" id="PTHR43072">
    <property type="entry name" value="N-ACETYLTRANSFERASE"/>
    <property type="match status" value="1"/>
</dbReference>
<organism evidence="5 6">
    <name type="scientific">Saccharopolyspora aridisoli</name>
    <dbReference type="NCBI Taxonomy" id="2530385"/>
    <lineage>
        <taxon>Bacteria</taxon>
        <taxon>Bacillati</taxon>
        <taxon>Actinomycetota</taxon>
        <taxon>Actinomycetes</taxon>
        <taxon>Pseudonocardiales</taxon>
        <taxon>Pseudonocardiaceae</taxon>
        <taxon>Saccharopolyspora</taxon>
    </lineage>
</organism>